<dbReference type="AlphaFoldDB" id="A0A345DDG3"/>
<reference evidence="2" key="1">
    <citation type="submission" date="2018-07" db="EMBL/GenBank/DDBJ databases">
        <authorList>
            <person name="Kim H."/>
        </authorList>
    </citation>
    <scope>NUCLEOTIDE SEQUENCE [LARGE SCALE GENOMIC DNA]</scope>
    <source>
        <strain evidence="2">F02</strain>
    </source>
</reference>
<dbReference type="EMBL" id="CP031124">
    <property type="protein sequence ID" value="AXF86401.1"/>
    <property type="molecule type" value="Genomic_DNA"/>
</dbReference>
<gene>
    <name evidence="1" type="ORF">DTO96_102155</name>
</gene>
<organism evidence="1 2">
    <name type="scientific">Ephemeroptericola cinctiostellae</name>
    <dbReference type="NCBI Taxonomy" id="2268024"/>
    <lineage>
        <taxon>Bacteria</taxon>
        <taxon>Pseudomonadati</taxon>
        <taxon>Pseudomonadota</taxon>
        <taxon>Betaproteobacteria</taxon>
        <taxon>Burkholderiales</taxon>
        <taxon>Burkholderiaceae</taxon>
        <taxon>Ephemeroptericola</taxon>
    </lineage>
</organism>
<dbReference type="OrthoDB" id="9134852at2"/>
<sequence>MKSLIETLRDDIEAKFGRKGTGERILNVVSIYGGELNSTELGKHSTASPACVLTCLGWSPSGEGARISNARKIQFAFFILTRSSDRAGRMMQAIGIAERLCGFLQDWKLAHPVANGCVGKFTDIHAENLYGRSTDAAGLGLWLVRASINVSYCGLREPAVSHGGSIEAYMQTLVAPRVEILTDGLSRTDVQTNPTEASAELTQNVNLNHNDIGVDDD</sequence>
<dbReference type="KEGG" id="hyf:DTO96_102155"/>
<dbReference type="RefSeq" id="WP_114563480.1">
    <property type="nucleotide sequence ID" value="NZ_CP031124.1"/>
</dbReference>
<evidence type="ECO:0000313" key="1">
    <source>
        <dbReference type="EMBL" id="AXF86401.1"/>
    </source>
</evidence>
<keyword evidence="2" id="KW-1185">Reference proteome</keyword>
<evidence type="ECO:0000313" key="2">
    <source>
        <dbReference type="Proteomes" id="UP000252182"/>
    </source>
</evidence>
<name>A0A345DDG3_9BURK</name>
<protein>
    <submittedName>
        <fullName evidence="1">Uncharacterized protein</fullName>
    </submittedName>
</protein>
<proteinExistence type="predicted"/>
<accession>A0A345DDG3</accession>
<dbReference type="Proteomes" id="UP000252182">
    <property type="component" value="Chromosome"/>
</dbReference>